<protein>
    <submittedName>
        <fullName evidence="1">Uncharacterized protein</fullName>
    </submittedName>
</protein>
<dbReference type="AlphaFoldDB" id="A0A1H5XGU1"/>
<name>A0A1H5XGU1_9VIBR</name>
<dbReference type="OrthoDB" id="9800058at2"/>
<dbReference type="Proteomes" id="UP000236721">
    <property type="component" value="Unassembled WGS sequence"/>
</dbReference>
<evidence type="ECO:0000313" key="1">
    <source>
        <dbReference type="EMBL" id="SEG10962.1"/>
    </source>
</evidence>
<evidence type="ECO:0000313" key="2">
    <source>
        <dbReference type="Proteomes" id="UP000236721"/>
    </source>
</evidence>
<accession>A0A1H5XGU1</accession>
<keyword evidence="2" id="KW-1185">Reference proteome</keyword>
<gene>
    <name evidence="1" type="ORF">SAMN04488244_10753</name>
</gene>
<organism evidence="1 2">
    <name type="scientific">Vibrio hangzhouensis</name>
    <dbReference type="NCBI Taxonomy" id="462991"/>
    <lineage>
        <taxon>Bacteria</taxon>
        <taxon>Pseudomonadati</taxon>
        <taxon>Pseudomonadota</taxon>
        <taxon>Gammaproteobacteria</taxon>
        <taxon>Vibrionales</taxon>
        <taxon>Vibrionaceae</taxon>
        <taxon>Vibrio</taxon>
    </lineage>
</organism>
<proteinExistence type="predicted"/>
<dbReference type="EMBL" id="FNVG01000007">
    <property type="protein sequence ID" value="SEG10962.1"/>
    <property type="molecule type" value="Genomic_DNA"/>
</dbReference>
<dbReference type="RefSeq" id="WP_146060856.1">
    <property type="nucleotide sequence ID" value="NZ_FNVG01000007.1"/>
</dbReference>
<reference evidence="2" key="1">
    <citation type="submission" date="2016-10" db="EMBL/GenBank/DDBJ databases">
        <authorList>
            <person name="Varghese N."/>
            <person name="Submissions S."/>
        </authorList>
    </citation>
    <scope>NUCLEOTIDE SEQUENCE [LARGE SCALE GENOMIC DNA]</scope>
    <source>
        <strain evidence="2">CGMCC 1.7062</strain>
    </source>
</reference>
<sequence length="74" mass="8323">MPIDAIYGVLEQFVNRQTLFCIASNAPHEKMAVTLPLTKLDGYFENTVFIALAANITSSILHYVDDLRQTMTFV</sequence>